<dbReference type="Proteomes" id="UP000326903">
    <property type="component" value="Unassembled WGS sequence"/>
</dbReference>
<accession>A0A5J5IGT2</accession>
<dbReference type="RefSeq" id="WP_150415851.1">
    <property type="nucleotide sequence ID" value="NZ_VYQF01000005.1"/>
</dbReference>
<name>A0A5J5IGT2_9BACT</name>
<reference evidence="1 2" key="1">
    <citation type="submission" date="2019-09" db="EMBL/GenBank/DDBJ databases">
        <title>Draft genome sequence of Ginsengibacter sp. BR5-29.</title>
        <authorList>
            <person name="Im W.-T."/>
        </authorList>
    </citation>
    <scope>NUCLEOTIDE SEQUENCE [LARGE SCALE GENOMIC DNA]</scope>
    <source>
        <strain evidence="1 2">BR5-29</strain>
    </source>
</reference>
<evidence type="ECO:0000313" key="2">
    <source>
        <dbReference type="Proteomes" id="UP000326903"/>
    </source>
</evidence>
<sequence length="86" mass="9094">MSTCNFSIPFSGPAETVLAKAKAAVESQNGDFSGDVNSGSFQVSVFGNVIRGNYNVSAQTLNLLITDKPFLVPCSTIESFLKSKIS</sequence>
<organism evidence="1 2">
    <name type="scientific">Ginsengibacter hankyongi</name>
    <dbReference type="NCBI Taxonomy" id="2607284"/>
    <lineage>
        <taxon>Bacteria</taxon>
        <taxon>Pseudomonadati</taxon>
        <taxon>Bacteroidota</taxon>
        <taxon>Chitinophagia</taxon>
        <taxon>Chitinophagales</taxon>
        <taxon>Chitinophagaceae</taxon>
        <taxon>Ginsengibacter</taxon>
    </lineage>
</organism>
<dbReference type="EMBL" id="VYQF01000005">
    <property type="protein sequence ID" value="KAA9037616.1"/>
    <property type="molecule type" value="Genomic_DNA"/>
</dbReference>
<proteinExistence type="predicted"/>
<protein>
    <submittedName>
        <fullName evidence="1">Uncharacterized protein</fullName>
    </submittedName>
</protein>
<gene>
    <name evidence="1" type="ORF">FW778_16105</name>
</gene>
<dbReference type="AlphaFoldDB" id="A0A5J5IGT2"/>
<comment type="caution">
    <text evidence="1">The sequence shown here is derived from an EMBL/GenBank/DDBJ whole genome shotgun (WGS) entry which is preliminary data.</text>
</comment>
<keyword evidence="2" id="KW-1185">Reference proteome</keyword>
<evidence type="ECO:0000313" key="1">
    <source>
        <dbReference type="EMBL" id="KAA9037616.1"/>
    </source>
</evidence>